<sequence length="128" mass="13932">MKTKTKIILGVILILAIGIPMVIWWKDRGTPGKLDTFAQCITDSGAKFYGAFWCPHCQAQKAMFGKSVKLLPYIECSTANGKGQLQVCIDNKITGYPTWEFKDGSRLSGEVPLATLAEKTSCTLPSGS</sequence>
<name>A0A1G2SB58_9BACT</name>
<evidence type="ECO:0000313" key="3">
    <source>
        <dbReference type="Proteomes" id="UP000176997"/>
    </source>
</evidence>
<dbReference type="Proteomes" id="UP000176997">
    <property type="component" value="Unassembled WGS sequence"/>
</dbReference>
<evidence type="ECO:0000313" key="2">
    <source>
        <dbReference type="EMBL" id="OHA82273.1"/>
    </source>
</evidence>
<dbReference type="Gene3D" id="3.40.30.10">
    <property type="entry name" value="Glutaredoxin"/>
    <property type="match status" value="1"/>
</dbReference>
<dbReference type="AlphaFoldDB" id="A0A1G2SB58"/>
<accession>A0A1G2SB58</accession>
<dbReference type="STRING" id="1802723.A2675_00490"/>
<dbReference type="EMBL" id="MHUS01000002">
    <property type="protein sequence ID" value="OHA82273.1"/>
    <property type="molecule type" value="Genomic_DNA"/>
</dbReference>
<organism evidence="2 3">
    <name type="scientific">Candidatus Yonathbacteria bacterium RIFCSPHIGHO2_01_FULL_51_10</name>
    <dbReference type="NCBI Taxonomy" id="1802723"/>
    <lineage>
        <taxon>Bacteria</taxon>
        <taxon>Candidatus Yonathiibacteriota</taxon>
    </lineage>
</organism>
<keyword evidence="1" id="KW-0472">Membrane</keyword>
<evidence type="ECO:0008006" key="4">
    <source>
        <dbReference type="Google" id="ProtNLM"/>
    </source>
</evidence>
<keyword evidence="1" id="KW-1133">Transmembrane helix</keyword>
<keyword evidence="1" id="KW-0812">Transmembrane</keyword>
<protein>
    <recommendedName>
        <fullName evidence="4">Thioredoxin domain-containing protein</fullName>
    </recommendedName>
</protein>
<dbReference type="PANTHER" id="PTHR34573">
    <property type="entry name" value="VKC DOMAIN-CONTAINING PROTEIN"/>
    <property type="match status" value="1"/>
</dbReference>
<comment type="caution">
    <text evidence="2">The sequence shown here is derived from an EMBL/GenBank/DDBJ whole genome shotgun (WGS) entry which is preliminary data.</text>
</comment>
<dbReference type="PANTHER" id="PTHR34573:SF1">
    <property type="entry name" value="VITAMIN K EPOXIDE REDUCTASE DOMAIN-CONTAINING PROTEIN"/>
    <property type="match status" value="1"/>
</dbReference>
<feature type="transmembrane region" description="Helical" evidence="1">
    <location>
        <begin position="7"/>
        <end position="25"/>
    </location>
</feature>
<gene>
    <name evidence="2" type="ORF">A2675_00490</name>
</gene>
<evidence type="ECO:0000256" key="1">
    <source>
        <dbReference type="SAM" id="Phobius"/>
    </source>
</evidence>
<reference evidence="2 3" key="1">
    <citation type="journal article" date="2016" name="Nat. Commun.">
        <title>Thousands of microbial genomes shed light on interconnected biogeochemical processes in an aquifer system.</title>
        <authorList>
            <person name="Anantharaman K."/>
            <person name="Brown C.T."/>
            <person name="Hug L.A."/>
            <person name="Sharon I."/>
            <person name="Castelle C.J."/>
            <person name="Probst A.J."/>
            <person name="Thomas B.C."/>
            <person name="Singh A."/>
            <person name="Wilkins M.J."/>
            <person name="Karaoz U."/>
            <person name="Brodie E.L."/>
            <person name="Williams K.H."/>
            <person name="Hubbard S.S."/>
            <person name="Banfield J.F."/>
        </authorList>
    </citation>
    <scope>NUCLEOTIDE SEQUENCE [LARGE SCALE GENOMIC DNA]</scope>
</reference>
<dbReference type="InterPro" id="IPR036249">
    <property type="entry name" value="Thioredoxin-like_sf"/>
</dbReference>
<proteinExistence type="predicted"/>
<dbReference type="SUPFAM" id="SSF52833">
    <property type="entry name" value="Thioredoxin-like"/>
    <property type="match status" value="1"/>
</dbReference>